<evidence type="ECO:0000256" key="1">
    <source>
        <dbReference type="SAM" id="Coils"/>
    </source>
</evidence>
<accession>A0A024GNY1</accession>
<keyword evidence="3" id="KW-1185">Reference proteome</keyword>
<dbReference type="InParanoid" id="A0A024GNY1"/>
<evidence type="ECO:0000313" key="2">
    <source>
        <dbReference type="EMBL" id="CCI48602.1"/>
    </source>
</evidence>
<organism evidence="2 3">
    <name type="scientific">Albugo candida</name>
    <dbReference type="NCBI Taxonomy" id="65357"/>
    <lineage>
        <taxon>Eukaryota</taxon>
        <taxon>Sar</taxon>
        <taxon>Stramenopiles</taxon>
        <taxon>Oomycota</taxon>
        <taxon>Peronosporomycetes</taxon>
        <taxon>Albuginales</taxon>
        <taxon>Albuginaceae</taxon>
        <taxon>Albugo</taxon>
    </lineage>
</organism>
<gene>
    <name evidence="2" type="ORF">BN9_097800</name>
</gene>
<keyword evidence="1" id="KW-0175">Coiled coil</keyword>
<proteinExistence type="predicted"/>
<dbReference type="AlphaFoldDB" id="A0A024GNY1"/>
<feature type="coiled-coil region" evidence="1">
    <location>
        <begin position="78"/>
        <end position="122"/>
    </location>
</feature>
<name>A0A024GNY1_9STRA</name>
<dbReference type="PANTHER" id="PTHR47026:SF2">
    <property type="entry name" value="FLAGELLAR ASSOCIATED PROTEIN"/>
    <property type="match status" value="1"/>
</dbReference>
<dbReference type="PANTHER" id="PTHR47026">
    <property type="entry name" value="PIGMENTOSA GTPASE REGULATOR-LIKE PROTEIN, PUTATIVE-RELATED"/>
    <property type="match status" value="1"/>
</dbReference>
<evidence type="ECO:0000313" key="3">
    <source>
        <dbReference type="Proteomes" id="UP000053237"/>
    </source>
</evidence>
<comment type="caution">
    <text evidence="2">The sequence shown here is derived from an EMBL/GenBank/DDBJ whole genome shotgun (WGS) entry which is preliminary data.</text>
</comment>
<dbReference type="EMBL" id="CAIX01000238">
    <property type="protein sequence ID" value="CCI48602.1"/>
    <property type="molecule type" value="Genomic_DNA"/>
</dbReference>
<dbReference type="Proteomes" id="UP000053237">
    <property type="component" value="Unassembled WGS sequence"/>
</dbReference>
<dbReference type="OrthoDB" id="8062037at2759"/>
<protein>
    <submittedName>
        <fullName evidence="2">Uncharacterized protein</fullName>
    </submittedName>
</protein>
<sequence length="260" mass="31471">MSENIEDAAVSDFLRILDEHRKTCERQGKYVEAQVAKNRLQELKFHEHTRRIEAMRSRQIADRLGVEEAHMLELYQFNEAWDRKIQEYQDNIERLEGNLKVLEKQQNELFAFKEKLTESQSKAKYSKDLLNLRRIEERLVRVKDYTEAHKIKSKADALEAWEITKWQQEKMQEIAQKEYNFKTRQKQDVEALQKRVQAGRSELTKQRQHDLERLLQRYHNVKAELQQQQNLERVRNERFSPLSMRSTLRKKNNETLQLQF</sequence>
<reference evidence="2 3" key="1">
    <citation type="submission" date="2012-05" db="EMBL/GenBank/DDBJ databases">
        <title>Recombination and specialization in a pathogen metapopulation.</title>
        <authorList>
            <person name="Gardiner A."/>
            <person name="Kemen E."/>
            <person name="Schultz-Larsen T."/>
            <person name="MacLean D."/>
            <person name="Van Oosterhout C."/>
            <person name="Jones J.D.G."/>
        </authorList>
    </citation>
    <scope>NUCLEOTIDE SEQUENCE [LARGE SCALE GENOMIC DNA]</scope>
    <source>
        <strain evidence="2 3">Ac Nc2</strain>
    </source>
</reference>